<feature type="compositionally biased region" description="Low complexity" evidence="1">
    <location>
        <begin position="130"/>
        <end position="148"/>
    </location>
</feature>
<proteinExistence type="predicted"/>
<feature type="compositionally biased region" description="Polar residues" evidence="1">
    <location>
        <begin position="257"/>
        <end position="301"/>
    </location>
</feature>
<evidence type="ECO:0000256" key="2">
    <source>
        <dbReference type="SAM" id="Phobius"/>
    </source>
</evidence>
<evidence type="ECO:0000313" key="4">
    <source>
        <dbReference type="Proteomes" id="UP000799437"/>
    </source>
</evidence>
<feature type="compositionally biased region" description="Basic and acidic residues" evidence="1">
    <location>
        <begin position="444"/>
        <end position="456"/>
    </location>
</feature>
<feature type="region of interest" description="Disordered" evidence="1">
    <location>
        <begin position="1"/>
        <end position="519"/>
    </location>
</feature>
<protein>
    <recommendedName>
        <fullName evidence="5">Vacuolar segregation subunit 7</fullName>
    </recommendedName>
</protein>
<feature type="transmembrane region" description="Helical" evidence="2">
    <location>
        <begin position="582"/>
        <end position="609"/>
    </location>
</feature>
<dbReference type="PANTHER" id="PTHR28258">
    <property type="entry name" value="VACUOLAR SEGREGATION PROTEIN 7"/>
    <property type="match status" value="1"/>
</dbReference>
<dbReference type="OrthoDB" id="1204at2759"/>
<dbReference type="Pfam" id="PF12751">
    <property type="entry name" value="Vac7"/>
    <property type="match status" value="1"/>
</dbReference>
<feature type="compositionally biased region" description="Polar residues" evidence="1">
    <location>
        <begin position="398"/>
        <end position="443"/>
    </location>
</feature>
<dbReference type="EMBL" id="ML996568">
    <property type="protein sequence ID" value="KAF2760083.1"/>
    <property type="molecule type" value="Genomic_DNA"/>
</dbReference>
<dbReference type="GO" id="GO:0000011">
    <property type="term" value="P:vacuole inheritance"/>
    <property type="evidence" value="ECO:0007669"/>
    <property type="project" value="TreeGrafter"/>
</dbReference>
<keyword evidence="2" id="KW-1133">Transmembrane helix</keyword>
<dbReference type="GO" id="GO:0070772">
    <property type="term" value="C:PAS complex"/>
    <property type="evidence" value="ECO:0007669"/>
    <property type="project" value="TreeGrafter"/>
</dbReference>
<reference evidence="3" key="1">
    <citation type="journal article" date="2020" name="Stud. Mycol.">
        <title>101 Dothideomycetes genomes: a test case for predicting lifestyles and emergence of pathogens.</title>
        <authorList>
            <person name="Haridas S."/>
            <person name="Albert R."/>
            <person name="Binder M."/>
            <person name="Bloem J."/>
            <person name="Labutti K."/>
            <person name="Salamov A."/>
            <person name="Andreopoulos B."/>
            <person name="Baker S."/>
            <person name="Barry K."/>
            <person name="Bills G."/>
            <person name="Bluhm B."/>
            <person name="Cannon C."/>
            <person name="Castanera R."/>
            <person name="Culley D."/>
            <person name="Daum C."/>
            <person name="Ezra D."/>
            <person name="Gonzalez J."/>
            <person name="Henrissat B."/>
            <person name="Kuo A."/>
            <person name="Liang C."/>
            <person name="Lipzen A."/>
            <person name="Lutzoni F."/>
            <person name="Magnuson J."/>
            <person name="Mondo S."/>
            <person name="Nolan M."/>
            <person name="Ohm R."/>
            <person name="Pangilinan J."/>
            <person name="Park H.-J."/>
            <person name="Ramirez L."/>
            <person name="Alfaro M."/>
            <person name="Sun H."/>
            <person name="Tritt A."/>
            <person name="Yoshinaga Y."/>
            <person name="Zwiers L.-H."/>
            <person name="Turgeon B."/>
            <person name="Goodwin S."/>
            <person name="Spatafora J."/>
            <person name="Crous P."/>
            <person name="Grigoriev I."/>
        </authorList>
    </citation>
    <scope>NUCLEOTIDE SEQUENCE</scope>
    <source>
        <strain evidence="3">CBS 121739</strain>
    </source>
</reference>
<dbReference type="Proteomes" id="UP000799437">
    <property type="component" value="Unassembled WGS sequence"/>
</dbReference>
<dbReference type="RefSeq" id="XP_033602534.1">
    <property type="nucleotide sequence ID" value="XM_033740363.1"/>
</dbReference>
<sequence length="841" mass="91220">MPAGPSAPRRSRTHSQDMSPTRPPLVQTSSGTVPSAAAVQRVLSSTNTPQLAAGQTHDSKTSRLQKSEFIPGEGTPRWPVSPRIKSPPPSTSRSRKNSLNSRSQQTAQATKDTYQRKSETLATPNIVVQSSTPPSSSSSAVAPSLRAPAKNDAPSSDSDDQAPITMKGSARGVSGAKTTLETVQEGSLPNNSDFELAKSQRVTTQGSSKPDTDNSTQESAAFKTSEDLTSKSSRAVESGSESGENKNNGKAKVIQPKSATTPRSGLSNRSSFTSLTQTKSRSVNESKNMTVETETVPSIPQATIGAPIDRNIQGRSEASGSLRLKPSNETIRPKKERKKPPRKAPSVNSGTASSKADIFEAKVASAVDEADDSDSDETFVYESNPPDAEQRPLHHSRTPSATSMASLADQRQSMRSIGNAFDNQRQVPSKRSMKFASTYNPNSPDHDFHDRGDGTVRHGTGRTTGGSSIHHHHIGRHGRGPPSIFDSDSPFPHSSKDRNSRQISRPSSPRVANHSLRYQNGAAKQNSELSMYDMAGEAADDETTPLIGTVRGPRSARTMRSVRPIGVPMRHYDPYQRNEGGWLSRFAGCIVMTVMLVLLVAGAVGFLFATTKPLYSVKLEKIENVLASEQELMMDLSVVAINPNVISIAISDMDVNVFAKSKHVPSGLWWREHGQIGDEGPWISPRIKRRKIHSAFNKTMEKLGNKDDGTDPIDDPELDPSTMFIGRIFEFDSPLYFEGSALQQRLRRSVGEVRLSKPGNKTEAGGTDRWEHVIQYPFELIVRGVLKYELPLSSHVHTALIQANITVHPERGVDGNGTMFVETSEEHEAHGGGALFSVDST</sequence>
<dbReference type="InterPro" id="IPR024260">
    <property type="entry name" value="Vac7"/>
</dbReference>
<dbReference type="GO" id="GO:0010513">
    <property type="term" value="P:positive regulation of phosphatidylinositol biosynthetic process"/>
    <property type="evidence" value="ECO:0007669"/>
    <property type="project" value="TreeGrafter"/>
</dbReference>
<evidence type="ECO:0000256" key="1">
    <source>
        <dbReference type="SAM" id="MobiDB-lite"/>
    </source>
</evidence>
<gene>
    <name evidence="3" type="ORF">EJ05DRAFT_271801</name>
</gene>
<dbReference type="PANTHER" id="PTHR28258:SF1">
    <property type="entry name" value="VACUOLAR SEGREGATION PROTEIN 7"/>
    <property type="match status" value="1"/>
</dbReference>
<feature type="compositionally biased region" description="Polar residues" evidence="1">
    <location>
        <begin position="230"/>
        <end position="248"/>
    </location>
</feature>
<organism evidence="3 4">
    <name type="scientific">Pseudovirgaria hyperparasitica</name>
    <dbReference type="NCBI Taxonomy" id="470096"/>
    <lineage>
        <taxon>Eukaryota</taxon>
        <taxon>Fungi</taxon>
        <taxon>Dikarya</taxon>
        <taxon>Ascomycota</taxon>
        <taxon>Pezizomycotina</taxon>
        <taxon>Dothideomycetes</taxon>
        <taxon>Dothideomycetes incertae sedis</taxon>
        <taxon>Acrospermales</taxon>
        <taxon>Acrospermaceae</taxon>
        <taxon>Pseudovirgaria</taxon>
    </lineage>
</organism>
<dbReference type="AlphaFoldDB" id="A0A6A6WBL9"/>
<feature type="compositionally biased region" description="Polar residues" evidence="1">
    <location>
        <begin position="200"/>
        <end position="219"/>
    </location>
</feature>
<accession>A0A6A6WBL9</accession>
<feature type="compositionally biased region" description="Polar residues" evidence="1">
    <location>
        <begin position="176"/>
        <end position="193"/>
    </location>
</feature>
<evidence type="ECO:0000313" key="3">
    <source>
        <dbReference type="EMBL" id="KAF2760083.1"/>
    </source>
</evidence>
<feature type="compositionally biased region" description="Basic residues" evidence="1">
    <location>
        <begin position="469"/>
        <end position="479"/>
    </location>
</feature>
<dbReference type="GO" id="GO:0000329">
    <property type="term" value="C:fungal-type vacuole membrane"/>
    <property type="evidence" value="ECO:0007669"/>
    <property type="project" value="TreeGrafter"/>
</dbReference>
<keyword evidence="4" id="KW-1185">Reference proteome</keyword>
<feature type="compositionally biased region" description="Acidic residues" evidence="1">
    <location>
        <begin position="368"/>
        <end position="379"/>
    </location>
</feature>
<feature type="compositionally biased region" description="Polar residues" evidence="1">
    <location>
        <begin position="120"/>
        <end position="129"/>
    </location>
</feature>
<feature type="compositionally biased region" description="Low complexity" evidence="1">
    <location>
        <begin position="480"/>
        <end position="493"/>
    </location>
</feature>
<dbReference type="GeneID" id="54481417"/>
<name>A0A6A6WBL9_9PEZI</name>
<keyword evidence="2" id="KW-0472">Membrane</keyword>
<evidence type="ECO:0008006" key="5">
    <source>
        <dbReference type="Google" id="ProtNLM"/>
    </source>
</evidence>
<dbReference type="GO" id="GO:1903778">
    <property type="term" value="P:protein localization to vacuolar membrane"/>
    <property type="evidence" value="ECO:0007669"/>
    <property type="project" value="TreeGrafter"/>
</dbReference>
<keyword evidence="2" id="KW-0812">Transmembrane</keyword>